<dbReference type="PANTHER" id="PTHR11142">
    <property type="entry name" value="PSEUDOURIDYLATE SYNTHASE"/>
    <property type="match status" value="1"/>
</dbReference>
<feature type="region of interest" description="Disordered" evidence="2">
    <location>
        <begin position="1"/>
        <end position="63"/>
    </location>
</feature>
<dbReference type="GO" id="GO:1990481">
    <property type="term" value="P:mRNA pseudouridine synthesis"/>
    <property type="evidence" value="ECO:0007669"/>
    <property type="project" value="TreeGrafter"/>
</dbReference>
<dbReference type="Proteomes" id="UP000054498">
    <property type="component" value="Unassembled WGS sequence"/>
</dbReference>
<name>A0A0D2JUN2_9CHLO</name>
<dbReference type="STRING" id="145388.A0A0D2JUN2"/>
<dbReference type="GO" id="GO:0031119">
    <property type="term" value="P:tRNA pseudouridine synthesis"/>
    <property type="evidence" value="ECO:0007669"/>
    <property type="project" value="TreeGrafter"/>
</dbReference>
<feature type="compositionally biased region" description="Basic and acidic residues" evidence="2">
    <location>
        <begin position="10"/>
        <end position="20"/>
    </location>
</feature>
<dbReference type="InterPro" id="IPR001406">
    <property type="entry name" value="PsdUridine_synth_TruA"/>
</dbReference>
<dbReference type="OrthoDB" id="271910at2759"/>
<feature type="compositionally biased region" description="Basic and acidic residues" evidence="2">
    <location>
        <begin position="44"/>
        <end position="61"/>
    </location>
</feature>
<proteinExistence type="predicted"/>
<evidence type="ECO:0000256" key="2">
    <source>
        <dbReference type="SAM" id="MobiDB-lite"/>
    </source>
</evidence>
<dbReference type="AlphaFoldDB" id="A0A0D2JUN2"/>
<feature type="region of interest" description="Disordered" evidence="2">
    <location>
        <begin position="219"/>
        <end position="251"/>
    </location>
</feature>
<dbReference type="EMBL" id="KK101021">
    <property type="protein sequence ID" value="KIZ02553.1"/>
    <property type="molecule type" value="Genomic_DNA"/>
</dbReference>
<keyword evidence="4" id="KW-1185">Reference proteome</keyword>
<dbReference type="PANTHER" id="PTHR11142:SF5">
    <property type="entry name" value="TRNA PSEUDOURIDINE(38_39) SYNTHASE"/>
    <property type="match status" value="1"/>
</dbReference>
<reference evidence="3 4" key="1">
    <citation type="journal article" date="2013" name="BMC Genomics">
        <title>Reconstruction of the lipid metabolism for the microalga Monoraphidium neglectum from its genome sequence reveals characteristics suitable for biofuel production.</title>
        <authorList>
            <person name="Bogen C."/>
            <person name="Al-Dilaimi A."/>
            <person name="Albersmeier A."/>
            <person name="Wichmann J."/>
            <person name="Grundmann M."/>
            <person name="Rupp O."/>
            <person name="Lauersen K.J."/>
            <person name="Blifernez-Klassen O."/>
            <person name="Kalinowski J."/>
            <person name="Goesmann A."/>
            <person name="Mussgnug J.H."/>
            <person name="Kruse O."/>
        </authorList>
    </citation>
    <scope>NUCLEOTIDE SEQUENCE [LARGE SCALE GENOMIC DNA]</scope>
    <source>
        <strain evidence="3 4">SAG 48.87</strain>
    </source>
</reference>
<accession>A0A0D2JUN2</accession>
<feature type="compositionally biased region" description="Low complexity" evidence="2">
    <location>
        <begin position="21"/>
        <end position="36"/>
    </location>
</feature>
<dbReference type="SUPFAM" id="SSF55120">
    <property type="entry name" value="Pseudouridine synthase"/>
    <property type="match status" value="1"/>
</dbReference>
<gene>
    <name evidence="3" type="ORF">MNEG_5405</name>
</gene>
<dbReference type="GO" id="GO:0009982">
    <property type="term" value="F:pseudouridine synthase activity"/>
    <property type="evidence" value="ECO:0007669"/>
    <property type="project" value="InterPro"/>
</dbReference>
<protein>
    <submittedName>
        <fullName evidence="3">Uncharacterized protein</fullName>
    </submittedName>
</protein>
<sequence>MSQRQLLRQRQQERQRRQEQRLGAAAGADGEQQADSANRKRKEMRPPEARPKGRGKQDRTTYKLTVSYYGPAFDGWMQQPPPDASVEGELARALAPLLGGARPTLASGGRTDKGVSAAAQAASFPSWADLSDCQIEEAAAEISARAEARLRERRQRQQQQQQAEEEEGEDAAAQEGLRLAPFRVVRVQRAPRSFHATWSADWRRYVYLFPLRAAAHGGGCSGSGSSSGSGDGAASSGGGGSSSGGGSGGAPDWGRCHEGKCPGCNPELLLPHEASEVDSWEADPEAVGKLLAGLEGRPLDFHAYARDTPKGKPSVCTLHVARASIVRLPASRDATPGHGGAAATGGGERALCVELLGDRMVRVLVSTALRESMPPAAAVAASHGPAALRELCARQERVLTGVPAPAVGLCFAAVGGGQYWDE</sequence>
<dbReference type="Gene3D" id="3.30.70.580">
    <property type="entry name" value="Pseudouridine synthase I, catalytic domain, N-terminal subdomain"/>
    <property type="match status" value="1"/>
</dbReference>
<dbReference type="InterPro" id="IPR020103">
    <property type="entry name" value="PsdUridine_synth_cat_dom_sf"/>
</dbReference>
<feature type="region of interest" description="Disordered" evidence="2">
    <location>
        <begin position="151"/>
        <end position="174"/>
    </location>
</feature>
<dbReference type="GO" id="GO:0005634">
    <property type="term" value="C:nucleus"/>
    <property type="evidence" value="ECO:0007669"/>
    <property type="project" value="TreeGrafter"/>
</dbReference>
<feature type="compositionally biased region" description="Acidic residues" evidence="2">
    <location>
        <begin position="163"/>
        <end position="172"/>
    </location>
</feature>
<dbReference type="InterPro" id="IPR020094">
    <property type="entry name" value="TruA/RsuA/RluB/E/F_N"/>
</dbReference>
<evidence type="ECO:0000256" key="1">
    <source>
        <dbReference type="ARBA" id="ARBA00023235"/>
    </source>
</evidence>
<dbReference type="KEGG" id="mng:MNEG_5405"/>
<organism evidence="3 4">
    <name type="scientific">Monoraphidium neglectum</name>
    <dbReference type="NCBI Taxonomy" id="145388"/>
    <lineage>
        <taxon>Eukaryota</taxon>
        <taxon>Viridiplantae</taxon>
        <taxon>Chlorophyta</taxon>
        <taxon>core chlorophytes</taxon>
        <taxon>Chlorophyceae</taxon>
        <taxon>CS clade</taxon>
        <taxon>Sphaeropleales</taxon>
        <taxon>Selenastraceae</taxon>
        <taxon>Monoraphidium</taxon>
    </lineage>
</organism>
<dbReference type="GO" id="GO:0005737">
    <property type="term" value="C:cytoplasm"/>
    <property type="evidence" value="ECO:0007669"/>
    <property type="project" value="TreeGrafter"/>
</dbReference>
<evidence type="ECO:0000313" key="3">
    <source>
        <dbReference type="EMBL" id="KIZ02553.1"/>
    </source>
</evidence>
<dbReference type="GeneID" id="25738282"/>
<dbReference type="GO" id="GO:0003723">
    <property type="term" value="F:RNA binding"/>
    <property type="evidence" value="ECO:0007669"/>
    <property type="project" value="InterPro"/>
</dbReference>
<keyword evidence="1" id="KW-0413">Isomerase</keyword>
<dbReference type="RefSeq" id="XP_013901572.1">
    <property type="nucleotide sequence ID" value="XM_014046118.1"/>
</dbReference>
<evidence type="ECO:0000313" key="4">
    <source>
        <dbReference type="Proteomes" id="UP000054498"/>
    </source>
</evidence>